<dbReference type="AlphaFoldDB" id="A0A4Z1FYF1"/>
<dbReference type="Proteomes" id="UP000297910">
    <property type="component" value="Unassembled WGS sequence"/>
</dbReference>
<evidence type="ECO:0000256" key="1">
    <source>
        <dbReference type="SAM" id="MobiDB-lite"/>
    </source>
</evidence>
<feature type="region of interest" description="Disordered" evidence="1">
    <location>
        <begin position="442"/>
        <end position="492"/>
    </location>
</feature>
<keyword evidence="3" id="KW-1185">Reference proteome</keyword>
<feature type="compositionally biased region" description="Basic residues" evidence="1">
    <location>
        <begin position="483"/>
        <end position="492"/>
    </location>
</feature>
<dbReference type="EMBL" id="PQXI01000011">
    <property type="protein sequence ID" value="TGO29736.1"/>
    <property type="molecule type" value="Genomic_DNA"/>
</dbReference>
<feature type="compositionally biased region" description="Basic and acidic residues" evidence="1">
    <location>
        <begin position="442"/>
        <end position="460"/>
    </location>
</feature>
<organism evidence="2 3">
    <name type="scientific">Botrytis paeoniae</name>
    <dbReference type="NCBI Taxonomy" id="278948"/>
    <lineage>
        <taxon>Eukaryota</taxon>
        <taxon>Fungi</taxon>
        <taxon>Dikarya</taxon>
        <taxon>Ascomycota</taxon>
        <taxon>Pezizomycotina</taxon>
        <taxon>Leotiomycetes</taxon>
        <taxon>Helotiales</taxon>
        <taxon>Sclerotiniaceae</taxon>
        <taxon>Botrytis</taxon>
    </lineage>
</organism>
<reference evidence="2 3" key="1">
    <citation type="submission" date="2017-12" db="EMBL/GenBank/DDBJ databases">
        <title>Comparative genomics of Botrytis spp.</title>
        <authorList>
            <person name="Valero-Jimenez C.A."/>
            <person name="Tapia P."/>
            <person name="Veloso J."/>
            <person name="Silva-Moreno E."/>
            <person name="Staats M."/>
            <person name="Valdes J.H."/>
            <person name="Van Kan J.A.L."/>
        </authorList>
    </citation>
    <scope>NUCLEOTIDE SEQUENCE [LARGE SCALE GENOMIC DNA]</scope>
    <source>
        <strain evidence="2 3">Bp0003</strain>
    </source>
</reference>
<protein>
    <submittedName>
        <fullName evidence="2">Uncharacterized protein</fullName>
    </submittedName>
</protein>
<sequence length="492" mass="54274">MSGSFPVDFSTAQFTFNMKAPTAKNTSASPKAAAPTNSVLNLAEPLSNIFRDLNLDGEPLSNILGGLQLGGEQPAPLASKKSCIGSHDANEFDEDFEEAWEEEASNVDDESNEVNRSTSQQALPQSDIQLAIQQGMRVKCIKCRIPNTYKVSQVWLPNPSQPELVAPDSANTKSHLHIAACAKCSFGTCLGCGVAPHLKECTFADTRAAWEALCAVDNAAVNFRNESPHLPLTHATREVLPVVLQCLTTLNTTVARNGALTFGFDQLLRKSILLDLVADFMRDMTVQNMELTPLLIQILEFLHMLAENAETRKLFFEKRQPLKTASPGLRKLAFPLVLLPVQQVTAYNWNNRDARTYTLWPLLQECLKVAQQYMRENHDDVWSAALVALAQRVPDVYALLASSVPPKPFKLTYTHYTQHELGYAIGLKELFAVAVAKKSEAKKAAATDENTSKMEIDPPLKKRGRARARAEVQGVDEDEASRAGKRRTSGKR</sequence>
<gene>
    <name evidence="2" type="ORF">BPAE_0011g00070</name>
</gene>
<evidence type="ECO:0000313" key="3">
    <source>
        <dbReference type="Proteomes" id="UP000297910"/>
    </source>
</evidence>
<accession>A0A4Z1FYF1</accession>
<name>A0A4Z1FYF1_9HELO</name>
<proteinExistence type="predicted"/>
<evidence type="ECO:0000313" key="2">
    <source>
        <dbReference type="EMBL" id="TGO29736.1"/>
    </source>
</evidence>
<comment type="caution">
    <text evidence="2">The sequence shown here is derived from an EMBL/GenBank/DDBJ whole genome shotgun (WGS) entry which is preliminary data.</text>
</comment>